<dbReference type="GO" id="GO:0006538">
    <property type="term" value="P:L-glutamate catabolic process"/>
    <property type="evidence" value="ECO:0007669"/>
    <property type="project" value="InterPro"/>
</dbReference>
<dbReference type="EMBL" id="CP157743">
    <property type="protein sequence ID" value="XBS19984.1"/>
    <property type="molecule type" value="Genomic_DNA"/>
</dbReference>
<dbReference type="PIRSF" id="PIRSF036761">
    <property type="entry name" value="GDH_Mll4104"/>
    <property type="match status" value="1"/>
</dbReference>
<accession>A0AAU7NSK3</accession>
<dbReference type="InterPro" id="IPR049062">
    <property type="entry name" value="NAD_Glu_DH_ACT2"/>
</dbReference>
<name>A0AAU7NSK3_9GAMM</name>
<dbReference type="InterPro" id="IPR049058">
    <property type="entry name" value="NAD_Glu_DH_HM2"/>
</dbReference>
<dbReference type="Proteomes" id="UP001225378">
    <property type="component" value="Chromosome"/>
</dbReference>
<keyword evidence="1 7" id="KW-0560">Oxidoreductase</keyword>
<reference evidence="7 8" key="1">
    <citation type="journal article" date="2024" name="Microbiology">
        <title>Methylomarinum rosea sp. nov., a novel halophilic methanotrophic bacterium from the hypersaline Lake Elton.</title>
        <authorList>
            <person name="Suleimanov R.Z."/>
            <person name="Oshkin I.Y."/>
            <person name="Danilova O.V."/>
            <person name="Suzina N.E."/>
            <person name="Dedysh S.N."/>
        </authorList>
    </citation>
    <scope>NUCLEOTIDE SEQUENCE [LARGE SCALE GENOMIC DNA]</scope>
    <source>
        <strain evidence="7 8">Ch1-1</strain>
    </source>
</reference>
<gene>
    <name evidence="7" type="ORF">Q9L42_016740</name>
</gene>
<dbReference type="InterPro" id="IPR007780">
    <property type="entry name" value="NAD_Glu_DH_bac"/>
</dbReference>
<dbReference type="GO" id="GO:0004352">
    <property type="term" value="F:glutamate dehydrogenase (NAD+) activity"/>
    <property type="evidence" value="ECO:0007669"/>
    <property type="project" value="UniProtKB-EC"/>
</dbReference>
<dbReference type="InterPro" id="IPR049059">
    <property type="entry name" value="NAD_Glu_DH_HM1"/>
</dbReference>
<dbReference type="SUPFAM" id="SSF51735">
    <property type="entry name" value="NAD(P)-binding Rossmann-fold domains"/>
    <property type="match status" value="1"/>
</dbReference>
<evidence type="ECO:0000259" key="6">
    <source>
        <dbReference type="Pfam" id="PF21077"/>
    </source>
</evidence>
<dbReference type="Pfam" id="PF05088">
    <property type="entry name" value="Bac_GDH_CD"/>
    <property type="match status" value="1"/>
</dbReference>
<sequence length="1611" mass="182943">MENNVSEKVFNHLNRYIREKLDAELAATLIAFCQQYYEAVPFDDLETIEVADLYGAVLSHWNMALRYQAGTQKVKVYNPTLEDHGWQSPHTIVEIVIEDMPFLLQSISMEINQQGLTNHLVIHPVYNMLRNERGEFVGFAETSDQASSSECLLHLEIDRQVDQAQLDFLRRRLVDILIDVRAATQDWQPCLSKMREVINALSAAEQAESEAGADIIAFLQWLCQDHFVFLGYREYELVQQEGAMSFKPVANSGLGVLRDSIAKLPENGLLPISADAFAKINNAEPLLVTKATSKATVHRPVFMDYIGIKQYGADGELNGEKRFLGLYSSRAYLTELKAIPMVRDKISYVMQRFAFRKSSHRARSLMFILQSLPRDEIFQAEPEELFQCAATVIQLQERQRIKVFARHDVYGHFISLLVFVPRERYHTESRKKIQRILLETFEAQNVDFSVQLSESILARIHFIIRTESGCRIDYDVKDIEQKIIEVLTEWKDDLRHDLLGYHGEAKANELLEHYQDSFTAAYREEMSSRTAILDIERFEHLLSSGAQVETLLYSPLTAKRNKSLRFKLFSKGQASLSSSLPMLENMGVKVCDERPYEIRKKSCQDELWMHDFGLHIDTDTGSLNLESLKPRFQEAFEQCWLGRSENDGFNQLIIKAGISWRQVNIFRAFYLYLRQISIAFSQAYVETTLANNPEVVRLLVNFFNQRFDPALQQDDDSNAELYAAIGKEIDQVKSLDEDRILRRYLNLIQAAVRTNYFRAPVDEQGIPYFAIKFDSSAVAEIPKPVPYFEIFVYSPRMEGIHLRGGPVARGGLRWSDRREDFRTEVLGLMKAQMTKNAVIVPTGAKGGFVVKNLGKLEAAEARKQEVVSCYRILIKGLLDLTDNLQNGRVIKPNAVNCYDDDDTYLVVAADKGTATFSDYANGLSKQYGFWLGDAFASGGSYGYDHKMMGITARGAWESVKHHFDRLAIKYMKKPFSVIGIGGMAGDVFGNGMLLSDQIKLIGAFDHEYILLDPDPDPEVSFEERKRLFALPGASWSDYDRNLISKGGGVYSRQLKSIPLSETMKERLNINHDRMTPNELIKSLLRAPVDLLWNGGIGTFVKASRESNGDVGDRANDAVRVNGRELNCKAVAEGGNLGFTQAGRIEYARKGGLINTDSIDNSAGVDCSDHEVNIKILLDSLVAQGDLTVKQRNRQLESMTDAVAELVLVNNALQNRAISMIERTSVGELQGVQWLIEILEKEGHLNRALEGIPSKEMLVDRQSKGKGLYRPEISVLLAYSKQLLKQRLLDDLPSLDEALLQQELSAYFPEPLRQNFPNQIQQHYLAQGIVANCMVNALVNRMGIVFPFQVIDETGYSISAIVAVYKRVCHIFVIDALWSEIQHLQLQLADEVVEELYARLRELAERAMQWYLSIDDRLQGEEEVKSYLQGIAQLKESLPEIISDQSNQRIDQEVDHYIQQGVPAGLALNIVMMDMMYLSLNVIWLHKNSNSTLQECGQIFFQLIESLELLWLREQIYQLPGGTIWQALARRTSREEFNAVCCALSLSALQQPDNSMTDKLESWLACYEDSIQRYRKLLAMVKSEPVIELEKVTVLLKELQDIASSSKKAGKN</sequence>
<dbReference type="InterPro" id="IPR049064">
    <property type="entry name" value="NAD_Glu_DH_ACT3"/>
</dbReference>
<dbReference type="EC" id="1.4.1.2" evidence="7"/>
<dbReference type="InterPro" id="IPR049056">
    <property type="entry name" value="NAD_Glu_DH_HM3"/>
</dbReference>
<dbReference type="KEGG" id="mech:Q9L42_016740"/>
<dbReference type="PANTHER" id="PTHR43403">
    <property type="entry name" value="NAD-SPECIFIC GLUTAMATE DEHYDROGENASE"/>
    <property type="match status" value="1"/>
</dbReference>
<evidence type="ECO:0000256" key="1">
    <source>
        <dbReference type="ARBA" id="ARBA00023002"/>
    </source>
</evidence>
<dbReference type="Pfam" id="PF21076">
    <property type="entry name" value="GDH_ACT2"/>
    <property type="match status" value="1"/>
</dbReference>
<protein>
    <submittedName>
        <fullName evidence="7">NAD-glutamate dehydrogenase</fullName>
        <ecNumber evidence="7">1.4.1.2</ecNumber>
    </submittedName>
</protein>
<evidence type="ECO:0000259" key="2">
    <source>
        <dbReference type="Pfam" id="PF05088"/>
    </source>
</evidence>
<dbReference type="InterPro" id="IPR036291">
    <property type="entry name" value="NAD(P)-bd_dom_sf"/>
</dbReference>
<dbReference type="SUPFAM" id="SSF53223">
    <property type="entry name" value="Aminoacid dehydrogenase-like, N-terminal domain"/>
    <property type="match status" value="1"/>
</dbReference>
<dbReference type="Pfam" id="PF21073">
    <property type="entry name" value="GDH_HM1"/>
    <property type="match status" value="1"/>
</dbReference>
<keyword evidence="8" id="KW-1185">Reference proteome</keyword>
<dbReference type="PANTHER" id="PTHR43403:SF1">
    <property type="entry name" value="NAD-SPECIFIC GLUTAMATE DEHYDROGENASE"/>
    <property type="match status" value="1"/>
</dbReference>
<dbReference type="Pfam" id="PF21075">
    <property type="entry name" value="GDH_ACT1"/>
    <property type="match status" value="1"/>
</dbReference>
<feature type="domain" description="NAD-glutamate dehydrogenase N-terminal ACT1" evidence="4">
    <location>
        <begin position="32"/>
        <end position="173"/>
    </location>
</feature>
<dbReference type="Gene3D" id="3.40.50.720">
    <property type="entry name" value="NAD(P)-binding Rossmann-like Domain"/>
    <property type="match status" value="1"/>
</dbReference>
<dbReference type="InterPro" id="IPR048381">
    <property type="entry name" value="GDH_C"/>
</dbReference>
<evidence type="ECO:0000259" key="3">
    <source>
        <dbReference type="Pfam" id="PF21074"/>
    </source>
</evidence>
<organism evidence="7 8">
    <name type="scientific">Methylomarinum roseum</name>
    <dbReference type="NCBI Taxonomy" id="3067653"/>
    <lineage>
        <taxon>Bacteria</taxon>
        <taxon>Pseudomonadati</taxon>
        <taxon>Pseudomonadota</taxon>
        <taxon>Gammaproteobacteria</taxon>
        <taxon>Methylococcales</taxon>
        <taxon>Methylococcaceae</taxon>
        <taxon>Methylomarinum</taxon>
    </lineage>
</organism>
<evidence type="ECO:0000259" key="5">
    <source>
        <dbReference type="Pfam" id="PF21076"/>
    </source>
</evidence>
<feature type="domain" description="NAD-glutamate dehydrogenase ACT3" evidence="6">
    <location>
        <begin position="549"/>
        <end position="624"/>
    </location>
</feature>
<dbReference type="InterPro" id="IPR024727">
    <property type="entry name" value="NAD_Glu_DH_N_ACT1"/>
</dbReference>
<dbReference type="Pfam" id="PF21079">
    <property type="entry name" value="GDH_HM2"/>
    <property type="match status" value="1"/>
</dbReference>
<evidence type="ECO:0000259" key="4">
    <source>
        <dbReference type="Pfam" id="PF21075"/>
    </source>
</evidence>
<evidence type="ECO:0000313" key="8">
    <source>
        <dbReference type="Proteomes" id="UP001225378"/>
    </source>
</evidence>
<dbReference type="InterPro" id="IPR028971">
    <property type="entry name" value="NAD-GDH_cat"/>
</dbReference>
<dbReference type="Pfam" id="PF21078">
    <property type="entry name" value="GDH_HM3"/>
    <property type="match status" value="1"/>
</dbReference>
<evidence type="ECO:0000313" key="7">
    <source>
        <dbReference type="EMBL" id="XBS19984.1"/>
    </source>
</evidence>
<feature type="domain" description="NAD-glutamate dehydrogenase ACT2" evidence="5">
    <location>
        <begin position="402"/>
        <end position="491"/>
    </location>
</feature>
<proteinExistence type="predicted"/>
<dbReference type="Pfam" id="PF21074">
    <property type="entry name" value="GDH_C"/>
    <property type="match status" value="1"/>
</dbReference>
<dbReference type="Pfam" id="PF21077">
    <property type="entry name" value="GDH_ACT3"/>
    <property type="match status" value="1"/>
</dbReference>
<feature type="domain" description="NAD-specific glutamate dehydrogenase C-terminal" evidence="3">
    <location>
        <begin position="1264"/>
        <end position="1599"/>
    </location>
</feature>
<dbReference type="RefSeq" id="WP_349431456.1">
    <property type="nucleotide sequence ID" value="NZ_CP157743.1"/>
</dbReference>
<dbReference type="GO" id="GO:0004069">
    <property type="term" value="F:L-aspartate:2-oxoglutarate aminotransferase activity"/>
    <property type="evidence" value="ECO:0007669"/>
    <property type="project" value="InterPro"/>
</dbReference>
<dbReference type="InterPro" id="IPR046346">
    <property type="entry name" value="Aminoacid_DH-like_N_sf"/>
</dbReference>
<feature type="domain" description="NAD-glutamate dehydrogenase catalytic" evidence="2">
    <location>
        <begin position="725"/>
        <end position="1219"/>
    </location>
</feature>